<evidence type="ECO:0000313" key="2">
    <source>
        <dbReference type="EMBL" id="HIX75731.1"/>
    </source>
</evidence>
<gene>
    <name evidence="2" type="ORF">H9977_11975</name>
</gene>
<sequence>MRIRPRDITIGLLLAITIALTFYFYKNLGIAKKSARIDLLTILPSEPKSILTLTKPIKNQKFSWNDSGIQKILNNNIPQKWAEILRLQNELEYAQLSFHQEGSLLCVRTGTNLIDKLQKIGLFGYLPEKENLNNLTLYYFPDTEGRFMGCYQQGGLFVASYNKKMLIRALSRQISKTSPANWDTQALKSIMDNQKSPYFWIFQPQSLQLPAGQSPTWLSAELLINQDPPCCTIALPLVGLSDSTIYTIANDSLLLWANRLFPQNHTSAQIDQDRSVIFFTICEEGKKKANSETTDNLPPLASQY</sequence>
<organism evidence="2 3">
    <name type="scientific">Candidatus Parabacteroides intestinipullorum</name>
    <dbReference type="NCBI Taxonomy" id="2838723"/>
    <lineage>
        <taxon>Bacteria</taxon>
        <taxon>Pseudomonadati</taxon>
        <taxon>Bacteroidota</taxon>
        <taxon>Bacteroidia</taxon>
        <taxon>Bacteroidales</taxon>
        <taxon>Tannerellaceae</taxon>
        <taxon>Parabacteroides</taxon>
    </lineage>
</organism>
<keyword evidence="1" id="KW-1133">Transmembrane helix</keyword>
<keyword evidence="1" id="KW-0472">Membrane</keyword>
<feature type="transmembrane region" description="Helical" evidence="1">
    <location>
        <begin position="7"/>
        <end position="25"/>
    </location>
</feature>
<evidence type="ECO:0000313" key="3">
    <source>
        <dbReference type="Proteomes" id="UP000886740"/>
    </source>
</evidence>
<accession>A0A9D2BGW2</accession>
<comment type="caution">
    <text evidence="2">The sequence shown here is derived from an EMBL/GenBank/DDBJ whole genome shotgun (WGS) entry which is preliminary data.</text>
</comment>
<reference evidence="2" key="1">
    <citation type="journal article" date="2021" name="PeerJ">
        <title>Extensive microbial diversity within the chicken gut microbiome revealed by metagenomics and culture.</title>
        <authorList>
            <person name="Gilroy R."/>
            <person name="Ravi A."/>
            <person name="Getino M."/>
            <person name="Pursley I."/>
            <person name="Horton D.L."/>
            <person name="Alikhan N.F."/>
            <person name="Baker D."/>
            <person name="Gharbi K."/>
            <person name="Hall N."/>
            <person name="Watson M."/>
            <person name="Adriaenssens E.M."/>
            <person name="Foster-Nyarko E."/>
            <person name="Jarju S."/>
            <person name="Secka A."/>
            <person name="Antonio M."/>
            <person name="Oren A."/>
            <person name="Chaudhuri R.R."/>
            <person name="La Ragione R."/>
            <person name="Hildebrand F."/>
            <person name="Pallen M.J."/>
        </authorList>
    </citation>
    <scope>NUCLEOTIDE SEQUENCE</scope>
    <source>
        <strain evidence="2">ChiGjej6B6-14162</strain>
    </source>
</reference>
<dbReference type="AlphaFoldDB" id="A0A9D2BGW2"/>
<proteinExistence type="predicted"/>
<evidence type="ECO:0000256" key="1">
    <source>
        <dbReference type="SAM" id="Phobius"/>
    </source>
</evidence>
<dbReference type="EMBL" id="DXEL01000082">
    <property type="protein sequence ID" value="HIX75731.1"/>
    <property type="molecule type" value="Genomic_DNA"/>
</dbReference>
<protein>
    <submittedName>
        <fullName evidence="2">Uncharacterized protein</fullName>
    </submittedName>
</protein>
<reference evidence="2" key="2">
    <citation type="submission" date="2021-04" db="EMBL/GenBank/DDBJ databases">
        <authorList>
            <person name="Gilroy R."/>
        </authorList>
    </citation>
    <scope>NUCLEOTIDE SEQUENCE</scope>
    <source>
        <strain evidence="2">ChiGjej6B6-14162</strain>
    </source>
</reference>
<dbReference type="Proteomes" id="UP000886740">
    <property type="component" value="Unassembled WGS sequence"/>
</dbReference>
<name>A0A9D2BGW2_9BACT</name>
<keyword evidence="1" id="KW-0812">Transmembrane</keyword>